<comment type="caution">
    <text evidence="4">The sequence shown here is derived from an EMBL/GenBank/DDBJ whole genome shotgun (WGS) entry which is preliminary data.</text>
</comment>
<gene>
    <name evidence="4" type="ORF">M569_14707</name>
</gene>
<dbReference type="PROSITE" id="PS50014">
    <property type="entry name" value="BROMODOMAIN_2"/>
    <property type="match status" value="1"/>
</dbReference>
<dbReference type="Proteomes" id="UP000015453">
    <property type="component" value="Unassembled WGS sequence"/>
</dbReference>
<dbReference type="PANTHER" id="PTHR45926">
    <property type="entry name" value="OSJNBA0053K19.4 PROTEIN"/>
    <property type="match status" value="1"/>
</dbReference>
<keyword evidence="5" id="KW-1185">Reference proteome</keyword>
<feature type="domain" description="Bromo" evidence="3">
    <location>
        <begin position="21"/>
        <end position="93"/>
    </location>
</feature>
<evidence type="ECO:0000313" key="4">
    <source>
        <dbReference type="EMBL" id="EPS60098.1"/>
    </source>
</evidence>
<dbReference type="Gene3D" id="1.20.920.10">
    <property type="entry name" value="Bromodomain-like"/>
    <property type="match status" value="1"/>
</dbReference>
<dbReference type="InterPro" id="IPR036427">
    <property type="entry name" value="Bromodomain-like_sf"/>
</dbReference>
<name>S8DBI6_9LAMI</name>
<dbReference type="SMART" id="SM00297">
    <property type="entry name" value="BROMO"/>
    <property type="match status" value="1"/>
</dbReference>
<evidence type="ECO:0000256" key="2">
    <source>
        <dbReference type="PROSITE-ProRule" id="PRU00035"/>
    </source>
</evidence>
<keyword evidence="1 2" id="KW-0103">Bromodomain</keyword>
<feature type="non-terminal residue" evidence="4">
    <location>
        <position position="121"/>
    </location>
</feature>
<proteinExistence type="predicted"/>
<evidence type="ECO:0000259" key="3">
    <source>
        <dbReference type="PROSITE" id="PS50014"/>
    </source>
</evidence>
<dbReference type="PRINTS" id="PR00503">
    <property type="entry name" value="BROMODOMAIN"/>
</dbReference>
<dbReference type="SUPFAM" id="SSF47370">
    <property type="entry name" value="Bromodomain"/>
    <property type="match status" value="1"/>
</dbReference>
<dbReference type="InterPro" id="IPR018359">
    <property type="entry name" value="Bromodomain_CS"/>
</dbReference>
<evidence type="ECO:0000256" key="1">
    <source>
        <dbReference type="ARBA" id="ARBA00023117"/>
    </source>
</evidence>
<dbReference type="EMBL" id="AUSU01007825">
    <property type="protein sequence ID" value="EPS60098.1"/>
    <property type="molecule type" value="Genomic_DNA"/>
</dbReference>
<organism evidence="4 5">
    <name type="scientific">Genlisea aurea</name>
    <dbReference type="NCBI Taxonomy" id="192259"/>
    <lineage>
        <taxon>Eukaryota</taxon>
        <taxon>Viridiplantae</taxon>
        <taxon>Streptophyta</taxon>
        <taxon>Embryophyta</taxon>
        <taxon>Tracheophyta</taxon>
        <taxon>Spermatophyta</taxon>
        <taxon>Magnoliopsida</taxon>
        <taxon>eudicotyledons</taxon>
        <taxon>Gunneridae</taxon>
        <taxon>Pentapetalae</taxon>
        <taxon>asterids</taxon>
        <taxon>lamiids</taxon>
        <taxon>Lamiales</taxon>
        <taxon>Lentibulariaceae</taxon>
        <taxon>Genlisea</taxon>
    </lineage>
</organism>
<protein>
    <submittedName>
        <fullName evidence="4">Global transcription factor group</fullName>
    </submittedName>
</protein>
<sequence>AANKRMQELMRQFGTIFRQMTQHKWAWPFMQPVDVDGLKLRDYYQIIDRPMDFSTIKNQMEAKGYKHVRDICSDVRLVFLNAMKYNEKKSDVYAMAESLLEIFEEKWLQFLPKVAEEVRRR</sequence>
<accession>S8DBI6</accession>
<dbReference type="AlphaFoldDB" id="S8DBI6"/>
<dbReference type="OrthoDB" id="21449at2759"/>
<dbReference type="InterPro" id="IPR001487">
    <property type="entry name" value="Bromodomain"/>
</dbReference>
<feature type="non-terminal residue" evidence="4">
    <location>
        <position position="1"/>
    </location>
</feature>
<dbReference type="PROSITE" id="PS00633">
    <property type="entry name" value="BROMODOMAIN_1"/>
    <property type="match status" value="1"/>
</dbReference>
<dbReference type="Pfam" id="PF00439">
    <property type="entry name" value="Bromodomain"/>
    <property type="match status" value="1"/>
</dbReference>
<reference evidence="4 5" key="1">
    <citation type="journal article" date="2013" name="BMC Genomics">
        <title>The miniature genome of a carnivorous plant Genlisea aurea contains a low number of genes and short non-coding sequences.</title>
        <authorList>
            <person name="Leushkin E.V."/>
            <person name="Sutormin R.A."/>
            <person name="Nabieva E.R."/>
            <person name="Penin A.A."/>
            <person name="Kondrashov A.S."/>
            <person name="Logacheva M.D."/>
        </authorList>
    </citation>
    <scope>NUCLEOTIDE SEQUENCE [LARGE SCALE GENOMIC DNA]</scope>
</reference>
<evidence type="ECO:0000313" key="5">
    <source>
        <dbReference type="Proteomes" id="UP000015453"/>
    </source>
</evidence>